<accession>A0A6A2WS45</accession>
<evidence type="ECO:0000259" key="1">
    <source>
        <dbReference type="Pfam" id="PF25568"/>
    </source>
</evidence>
<reference evidence="2" key="1">
    <citation type="submission" date="2019-09" db="EMBL/GenBank/DDBJ databases">
        <title>Draft genome information of white flower Hibiscus syriacus.</title>
        <authorList>
            <person name="Kim Y.-M."/>
        </authorList>
    </citation>
    <scope>NUCLEOTIDE SEQUENCE [LARGE SCALE GENOMIC DNA]</scope>
    <source>
        <strain evidence="2">YM2019G1</strain>
    </source>
</reference>
<keyword evidence="3" id="KW-1185">Reference proteome</keyword>
<evidence type="ECO:0000313" key="3">
    <source>
        <dbReference type="Proteomes" id="UP000436088"/>
    </source>
</evidence>
<sequence length="192" mass="22169">MNSPSSSDQNPTEFVIHHHRSCRPSLSFESNQIPLNWMLPCRMCCHALASRVRLLLQSVPFLETVLIQSKSVVKLVLDRSTRLILFVRPEKYLMIVVMANLLDYDVYDIKLNAVKENAMVIEDINCSLDLTGQRDKKKKTEKHIKKKIGYNHEKADVAENLMPKSDYDVVETYLKILIQALKDAKMKIKLLQ</sequence>
<dbReference type="InterPro" id="IPR058017">
    <property type="entry name" value="At3g28540-like_C"/>
</dbReference>
<evidence type="ECO:0000313" key="2">
    <source>
        <dbReference type="EMBL" id="KAE8663231.1"/>
    </source>
</evidence>
<dbReference type="Proteomes" id="UP000436088">
    <property type="component" value="Unassembled WGS sequence"/>
</dbReference>
<gene>
    <name evidence="2" type="ORF">F3Y22_tig00112993pilonHSYRG00009</name>
</gene>
<proteinExistence type="predicted"/>
<organism evidence="2 3">
    <name type="scientific">Hibiscus syriacus</name>
    <name type="common">Rose of Sharon</name>
    <dbReference type="NCBI Taxonomy" id="106335"/>
    <lineage>
        <taxon>Eukaryota</taxon>
        <taxon>Viridiplantae</taxon>
        <taxon>Streptophyta</taxon>
        <taxon>Embryophyta</taxon>
        <taxon>Tracheophyta</taxon>
        <taxon>Spermatophyta</taxon>
        <taxon>Magnoliopsida</taxon>
        <taxon>eudicotyledons</taxon>
        <taxon>Gunneridae</taxon>
        <taxon>Pentapetalae</taxon>
        <taxon>rosids</taxon>
        <taxon>malvids</taxon>
        <taxon>Malvales</taxon>
        <taxon>Malvaceae</taxon>
        <taxon>Malvoideae</taxon>
        <taxon>Hibiscus</taxon>
    </lineage>
</organism>
<comment type="caution">
    <text evidence="2">The sequence shown here is derived from an EMBL/GenBank/DDBJ whole genome shotgun (WGS) entry which is preliminary data.</text>
</comment>
<name>A0A6A2WS45_HIBSY</name>
<protein>
    <recommendedName>
        <fullName evidence="1">AAA+ ATPase At3g28540-like C-terminal domain-containing protein</fullName>
    </recommendedName>
</protein>
<dbReference type="Pfam" id="PF25568">
    <property type="entry name" value="AAA_lid_At3g28540"/>
    <property type="match status" value="1"/>
</dbReference>
<dbReference type="AlphaFoldDB" id="A0A6A2WS45"/>
<feature type="domain" description="AAA+ ATPase At3g28540-like C-terminal" evidence="1">
    <location>
        <begin position="155"/>
        <end position="187"/>
    </location>
</feature>
<dbReference type="EMBL" id="VEPZ02001683">
    <property type="protein sequence ID" value="KAE8663231.1"/>
    <property type="molecule type" value="Genomic_DNA"/>
</dbReference>